<dbReference type="EMBL" id="CAADRP010000224">
    <property type="protein sequence ID" value="VFU24984.1"/>
    <property type="molecule type" value="Genomic_DNA"/>
</dbReference>
<feature type="region of interest" description="Disordered" evidence="1">
    <location>
        <begin position="1"/>
        <end position="31"/>
    </location>
</feature>
<evidence type="ECO:0000313" key="2">
    <source>
        <dbReference type="EMBL" id="VFU24984.1"/>
    </source>
</evidence>
<proteinExistence type="predicted"/>
<feature type="compositionally biased region" description="Basic and acidic residues" evidence="1">
    <location>
        <begin position="22"/>
        <end position="31"/>
    </location>
</feature>
<feature type="region of interest" description="Disordered" evidence="1">
    <location>
        <begin position="77"/>
        <end position="105"/>
    </location>
</feature>
<sequence length="149" mass="17214">MSDSRFGRRKMLPGNFPCNPQSRRERNDKEEDRFVKELGAPQAGYVLPKTYLQNPKRVLLAWLGFEQSCKEKLVLHLDRSSERDQAKPTPDDREEDRFIKESGATNDMSARLKSSSLSLVRFRTILSKEIGSRLGLRLSERSSETNLER</sequence>
<accession>A0A6N2K995</accession>
<protein>
    <submittedName>
        <fullName evidence="2">Uncharacterized protein</fullName>
    </submittedName>
</protein>
<name>A0A6N2K995_SALVM</name>
<evidence type="ECO:0000256" key="1">
    <source>
        <dbReference type="SAM" id="MobiDB-lite"/>
    </source>
</evidence>
<gene>
    <name evidence="2" type="ORF">SVIM_LOCUS53399</name>
</gene>
<organism evidence="2">
    <name type="scientific">Salix viminalis</name>
    <name type="common">Common osier</name>
    <name type="synonym">Basket willow</name>
    <dbReference type="NCBI Taxonomy" id="40686"/>
    <lineage>
        <taxon>Eukaryota</taxon>
        <taxon>Viridiplantae</taxon>
        <taxon>Streptophyta</taxon>
        <taxon>Embryophyta</taxon>
        <taxon>Tracheophyta</taxon>
        <taxon>Spermatophyta</taxon>
        <taxon>Magnoliopsida</taxon>
        <taxon>eudicotyledons</taxon>
        <taxon>Gunneridae</taxon>
        <taxon>Pentapetalae</taxon>
        <taxon>rosids</taxon>
        <taxon>fabids</taxon>
        <taxon>Malpighiales</taxon>
        <taxon>Salicaceae</taxon>
        <taxon>Saliceae</taxon>
        <taxon>Salix</taxon>
    </lineage>
</organism>
<feature type="compositionally biased region" description="Basic and acidic residues" evidence="1">
    <location>
        <begin position="77"/>
        <end position="100"/>
    </location>
</feature>
<dbReference type="AlphaFoldDB" id="A0A6N2K995"/>
<reference evidence="2" key="1">
    <citation type="submission" date="2019-03" db="EMBL/GenBank/DDBJ databases">
        <authorList>
            <person name="Mank J."/>
            <person name="Almeida P."/>
        </authorList>
    </citation>
    <scope>NUCLEOTIDE SEQUENCE</scope>
    <source>
        <strain evidence="2">78183</strain>
    </source>
</reference>